<organism evidence="1 2">
    <name type="scientific">Streptomyces hawaiiensis</name>
    <dbReference type="NCBI Taxonomy" id="67305"/>
    <lineage>
        <taxon>Bacteria</taxon>
        <taxon>Bacillati</taxon>
        <taxon>Actinomycetota</taxon>
        <taxon>Actinomycetes</taxon>
        <taxon>Kitasatosporales</taxon>
        <taxon>Streptomycetaceae</taxon>
        <taxon>Streptomyces</taxon>
    </lineage>
</organism>
<evidence type="ECO:0000313" key="2">
    <source>
        <dbReference type="Proteomes" id="UP000495940"/>
    </source>
</evidence>
<gene>
    <name evidence="1" type="ORF">CEB94_38585</name>
</gene>
<proteinExistence type="predicted"/>
<evidence type="ECO:0000313" key="1">
    <source>
        <dbReference type="EMBL" id="QCD60034.1"/>
    </source>
</evidence>
<dbReference type="EMBL" id="CP021978">
    <property type="protein sequence ID" value="QCD60034.1"/>
    <property type="molecule type" value="Genomic_DNA"/>
</dbReference>
<dbReference type="RefSeq" id="WP_175436497.1">
    <property type="nucleotide sequence ID" value="NZ_CP021978.1"/>
</dbReference>
<reference evidence="1 2" key="1">
    <citation type="submission" date="2017-06" db="EMBL/GenBank/DDBJ databases">
        <title>Complete Genome Sequence of Streptomyces hawaiiensis NRRL 15010 and insights into acyldepsipeptides biosynthesis.</title>
        <authorList>
            <person name="Mariita R.M."/>
            <person name="Sello J.K."/>
        </authorList>
    </citation>
    <scope>NUCLEOTIDE SEQUENCE [LARGE SCALE GENOMIC DNA]</scope>
    <source>
        <strain evidence="1 2">ATCC 12236</strain>
    </source>
</reference>
<protein>
    <submittedName>
        <fullName evidence="1">Tautomerase enzyme</fullName>
    </submittedName>
</protein>
<name>A0A6G5RQB4_9ACTN</name>
<sequence>MTVTTVTGPKGRLSPERRRKLAETLTDAALVPEVGQFAPAARVGFQVHFTEREADMMAISGRLLADAGPEADAMVIDVTVMDVTVMDGDWSQEVRTEVIQRALVAMPDACGLAEPSPAWWVTFRVIDEGSWGSRGTVLSVLSLLDSGVFTAEKAEAVRTALGA</sequence>
<keyword evidence="2" id="KW-1185">Reference proteome</keyword>
<dbReference type="Proteomes" id="UP000495940">
    <property type="component" value="Chromosome"/>
</dbReference>
<dbReference type="AlphaFoldDB" id="A0A6G5RQB4"/>
<accession>A0A6G5RQB4</accession>
<dbReference type="InterPro" id="IPR014347">
    <property type="entry name" value="Tautomerase/MIF_sf"/>
</dbReference>
<dbReference type="Gene3D" id="3.30.429.10">
    <property type="entry name" value="Macrophage Migration Inhibitory Factor"/>
    <property type="match status" value="1"/>
</dbReference>
<dbReference type="KEGG" id="shaw:CEB94_38585"/>